<dbReference type="Proteomes" id="UP000094313">
    <property type="component" value="Chromosome"/>
</dbReference>
<dbReference type="KEGG" id="psty:BFS30_17620"/>
<organism evidence="2 3">
    <name type="scientific">Pedobacter steynii</name>
    <dbReference type="NCBI Taxonomy" id="430522"/>
    <lineage>
        <taxon>Bacteria</taxon>
        <taxon>Pseudomonadati</taxon>
        <taxon>Bacteroidota</taxon>
        <taxon>Sphingobacteriia</taxon>
        <taxon>Sphingobacteriales</taxon>
        <taxon>Sphingobacteriaceae</taxon>
        <taxon>Pedobacter</taxon>
    </lineage>
</organism>
<evidence type="ECO:0000256" key="1">
    <source>
        <dbReference type="SAM" id="Phobius"/>
    </source>
</evidence>
<keyword evidence="1" id="KW-1133">Transmembrane helix</keyword>
<evidence type="ECO:0000313" key="2">
    <source>
        <dbReference type="EMBL" id="AOM78831.1"/>
    </source>
</evidence>
<dbReference type="GO" id="GO:0006508">
    <property type="term" value="P:proteolysis"/>
    <property type="evidence" value="ECO:0007669"/>
    <property type="project" value="UniProtKB-KW"/>
</dbReference>
<dbReference type="InterPro" id="IPR001940">
    <property type="entry name" value="Peptidase_S1C"/>
</dbReference>
<keyword evidence="2" id="KW-0645">Protease</keyword>
<dbReference type="InterPro" id="IPR009003">
    <property type="entry name" value="Peptidase_S1_PA"/>
</dbReference>
<keyword evidence="1" id="KW-0812">Transmembrane</keyword>
<accession>A0A1D7QJJ0</accession>
<keyword evidence="2" id="KW-0378">Hydrolase</keyword>
<feature type="transmembrane region" description="Helical" evidence="1">
    <location>
        <begin position="96"/>
        <end position="115"/>
    </location>
</feature>
<dbReference type="PANTHER" id="PTHR22939">
    <property type="entry name" value="SERINE PROTEASE FAMILY S1C HTRA-RELATED"/>
    <property type="match status" value="1"/>
</dbReference>
<protein>
    <submittedName>
        <fullName evidence="2">Protease Do</fullName>
    </submittedName>
</protein>
<sequence>MRNEIELEGIIEDYLNGKLSEAERTAFEQLRKNDPMVDHKVVAHKVFLESLGDYAQVLDLKAKMDRAHAQIDVETLSEELRPHPSYIINIWRKNKAAIAVAASFILLTIVTVYSIQQNTKQIGNVELVSRELAKIKSSQSSLIRIMNSKNAPNAPKNVKPANFGGTGFALTANGYLLTNLHVVDGADSVYVQDNKGDSFKAKVVRTDSQYDLAILKITDKSFSPLSNLPYRLKQSGIGMGEIVYTLGFPKDDAVFGEGYVSSRSGYNGDTTQYQVSIPVNPGNSGGPLLDHQGNIIGVISAKEKQVDGATFAVKSKYIQEALNSIPNDSLGKKVAFNKRNSLQGLSRNKQVEKIQDYVFMIKVYK</sequence>
<dbReference type="PANTHER" id="PTHR22939:SF129">
    <property type="entry name" value="SERINE PROTEASE HTRA2, MITOCHONDRIAL"/>
    <property type="match status" value="1"/>
</dbReference>
<proteinExistence type="predicted"/>
<dbReference type="GO" id="GO:0004252">
    <property type="term" value="F:serine-type endopeptidase activity"/>
    <property type="evidence" value="ECO:0007669"/>
    <property type="project" value="InterPro"/>
</dbReference>
<evidence type="ECO:0000313" key="3">
    <source>
        <dbReference type="Proteomes" id="UP000094313"/>
    </source>
</evidence>
<keyword evidence="3" id="KW-1185">Reference proteome</keyword>
<dbReference type="PRINTS" id="PR00834">
    <property type="entry name" value="PROTEASES2C"/>
</dbReference>
<gene>
    <name evidence="2" type="ORF">BFS30_17620</name>
</gene>
<dbReference type="SUPFAM" id="SSF50494">
    <property type="entry name" value="Trypsin-like serine proteases"/>
    <property type="match status" value="1"/>
</dbReference>
<reference evidence="2 3" key="1">
    <citation type="submission" date="2016-08" db="EMBL/GenBank/DDBJ databases">
        <authorList>
            <person name="Seilhamer J.J."/>
        </authorList>
    </citation>
    <scope>NUCLEOTIDE SEQUENCE [LARGE SCALE GENOMIC DNA]</scope>
    <source>
        <strain evidence="2 3">DX4</strain>
    </source>
</reference>
<dbReference type="OrthoDB" id="9766361at2"/>
<dbReference type="Gene3D" id="2.40.10.10">
    <property type="entry name" value="Trypsin-like serine proteases"/>
    <property type="match status" value="2"/>
</dbReference>
<keyword evidence="1" id="KW-0472">Membrane</keyword>
<dbReference type="EMBL" id="CP017141">
    <property type="protein sequence ID" value="AOM78831.1"/>
    <property type="molecule type" value="Genomic_DNA"/>
</dbReference>
<dbReference type="Pfam" id="PF13365">
    <property type="entry name" value="Trypsin_2"/>
    <property type="match status" value="1"/>
</dbReference>
<dbReference type="RefSeq" id="WP_069380495.1">
    <property type="nucleotide sequence ID" value="NZ_CP017141.1"/>
</dbReference>
<dbReference type="AlphaFoldDB" id="A0A1D7QJJ0"/>
<name>A0A1D7QJJ0_9SPHI</name>
<dbReference type="InterPro" id="IPR043504">
    <property type="entry name" value="Peptidase_S1_PA_chymotrypsin"/>
</dbReference>